<proteinExistence type="predicted"/>
<keyword evidence="3" id="KW-1185">Reference proteome</keyword>
<protein>
    <recommendedName>
        <fullName evidence="1">Fluoroacetyl-CoA-specific thioesterase-like domain-containing protein</fullName>
    </recommendedName>
</protein>
<dbReference type="PANTHER" id="PTHR36934:SF1">
    <property type="entry name" value="THIOESTERASE DOMAIN-CONTAINING PROTEIN"/>
    <property type="match status" value="1"/>
</dbReference>
<sequence length="158" mass="17800">MIYFNIYKSIIIHRGGRHMIEINLKEGMTHSIQKKVDYYDSSVSFGREGMETLFTTPSLVTMMIEAAVQLVGKNIPEGFVSVVKKIELSHEKPTLQGVTVTIEARVKEIKGNTVFISATCFDELGEIARGIQERHIVNKKALINRAHERAAILEGKNR</sequence>
<reference evidence="2 3" key="1">
    <citation type="submission" date="2019-10" db="EMBL/GenBank/DDBJ databases">
        <title>Alkaliphilus serpentinus sp. nov. and Alkaliphilus pronyensis sp. nov., two novel anaerobic alkaliphilic species isolated from the serpentinized-hosted hydrothermal field of the Prony Bay (New Caledonia).</title>
        <authorList>
            <person name="Postec A."/>
        </authorList>
    </citation>
    <scope>NUCLEOTIDE SEQUENCE [LARGE SCALE GENOMIC DNA]</scope>
    <source>
        <strain evidence="2 3">LacV</strain>
    </source>
</reference>
<dbReference type="InterPro" id="IPR054485">
    <property type="entry name" value="FlK-like_dom"/>
</dbReference>
<evidence type="ECO:0000259" key="1">
    <source>
        <dbReference type="Pfam" id="PF22636"/>
    </source>
</evidence>
<dbReference type="EMBL" id="WBZC01000024">
    <property type="protein sequence ID" value="KAB3534852.1"/>
    <property type="molecule type" value="Genomic_DNA"/>
</dbReference>
<feature type="domain" description="Fluoroacetyl-CoA-specific thioesterase-like" evidence="1">
    <location>
        <begin position="43"/>
        <end position="140"/>
    </location>
</feature>
<dbReference type="Proteomes" id="UP000432715">
    <property type="component" value="Unassembled WGS sequence"/>
</dbReference>
<name>A0A6I0F1L4_9FIRM</name>
<comment type="caution">
    <text evidence="2">The sequence shown here is derived from an EMBL/GenBank/DDBJ whole genome shotgun (WGS) entry which is preliminary data.</text>
</comment>
<dbReference type="Pfam" id="PF22636">
    <property type="entry name" value="FlK"/>
    <property type="match status" value="1"/>
</dbReference>
<organism evidence="2 3">
    <name type="scientific">Alkaliphilus pronyensis</name>
    <dbReference type="NCBI Taxonomy" id="1482732"/>
    <lineage>
        <taxon>Bacteria</taxon>
        <taxon>Bacillati</taxon>
        <taxon>Bacillota</taxon>
        <taxon>Clostridia</taxon>
        <taxon>Peptostreptococcales</taxon>
        <taxon>Natronincolaceae</taxon>
        <taxon>Alkaliphilus</taxon>
    </lineage>
</organism>
<dbReference type="OrthoDB" id="6902891at2"/>
<evidence type="ECO:0000313" key="2">
    <source>
        <dbReference type="EMBL" id="KAB3534852.1"/>
    </source>
</evidence>
<dbReference type="CDD" id="cd03440">
    <property type="entry name" value="hot_dog"/>
    <property type="match status" value="1"/>
</dbReference>
<accession>A0A6I0F1L4</accession>
<evidence type="ECO:0000313" key="3">
    <source>
        <dbReference type="Proteomes" id="UP000432715"/>
    </source>
</evidence>
<dbReference type="PANTHER" id="PTHR36934">
    <property type="entry name" value="BLR0278 PROTEIN"/>
    <property type="match status" value="1"/>
</dbReference>
<dbReference type="InterPro" id="IPR029069">
    <property type="entry name" value="HotDog_dom_sf"/>
</dbReference>
<dbReference type="SUPFAM" id="SSF54637">
    <property type="entry name" value="Thioesterase/thiol ester dehydrase-isomerase"/>
    <property type="match status" value="1"/>
</dbReference>
<gene>
    <name evidence="2" type="ORF">F8154_07645</name>
</gene>
<dbReference type="Gene3D" id="3.10.129.10">
    <property type="entry name" value="Hotdog Thioesterase"/>
    <property type="match status" value="1"/>
</dbReference>
<dbReference type="AlphaFoldDB" id="A0A6I0F1L4"/>
<dbReference type="InterPro" id="IPR025540">
    <property type="entry name" value="FlK"/>
</dbReference>